<dbReference type="AlphaFoldDB" id="A0A0G1TGW5"/>
<keyword evidence="1" id="KW-1133">Transmembrane helix</keyword>
<feature type="transmembrane region" description="Helical" evidence="1">
    <location>
        <begin position="117"/>
        <end position="142"/>
    </location>
</feature>
<feature type="transmembrane region" description="Helical" evidence="1">
    <location>
        <begin position="87"/>
        <end position="110"/>
    </location>
</feature>
<evidence type="ECO:0000313" key="3">
    <source>
        <dbReference type="Proteomes" id="UP000034212"/>
    </source>
</evidence>
<comment type="caution">
    <text evidence="2">The sequence shown here is derived from an EMBL/GenBank/DDBJ whole genome shotgun (WGS) entry which is preliminary data.</text>
</comment>
<feature type="transmembrane region" description="Helical" evidence="1">
    <location>
        <begin position="12"/>
        <end position="31"/>
    </location>
</feature>
<sequence>MKQMSFTAVKNLIWRCRFLMVVLVFSLPAITDLLKPGYFSMHDDLQILRLQQLDKCVHDFQLPCRWVPDPGFGYGYPMFNYYPPLPYFLAEVFYIAGFNLFWSIKIVFILSIILSGLFMFALISELLSPLAGVVAAVFYVWAPYHSVDVYVRGAMNEAWGLTFFPLILLFAYKLAQGNKNKFLIPGLALSFSALLLSHNVMTLIFGPILAVWSLFWLCYFKNFRQITKMAIAGLWGIGLAAFFFLPVTLESRLVHVETMTIGYFNYLAHFADINQLFFSRFWGFGGSTWGPGDDMAFPVGHFHWVIALIALVAGIFLIIKSIQGKIKLRQWPISIFWICFFVFIGMLYIFLTHSRAVWFWDHLPLLYFAQFPWRLLAVPALAFSILAGVVIYLIRSWKVSWLIAAALLVGVVVWNYPFFKIQKQVTVTTEEKFSGSLWELQVTGGIFDYLPKTASRPPGGPAFIYPQFIEGNGGILDFHRGTNWLKFTARVSTDQAVLQLPLFEFPRTIITIDGRKTAFGHDADLGRLEIQLAGGEHRVEAKIEDTPIRTLSNIVSLISLGLLIKYIHAFKS</sequence>
<feature type="transmembrane region" description="Helical" evidence="1">
    <location>
        <begin position="401"/>
        <end position="419"/>
    </location>
</feature>
<dbReference type="EMBL" id="LCOQ01000003">
    <property type="protein sequence ID" value="KKU81062.1"/>
    <property type="molecule type" value="Genomic_DNA"/>
</dbReference>
<keyword evidence="1" id="KW-0812">Transmembrane</keyword>
<feature type="transmembrane region" description="Helical" evidence="1">
    <location>
        <begin position="301"/>
        <end position="319"/>
    </location>
</feature>
<proteinExistence type="predicted"/>
<feature type="transmembrane region" description="Helical" evidence="1">
    <location>
        <begin position="158"/>
        <end position="175"/>
    </location>
</feature>
<feature type="transmembrane region" description="Helical" evidence="1">
    <location>
        <begin position="371"/>
        <end position="394"/>
    </location>
</feature>
<name>A0A0G1TGW5_9BACT</name>
<feature type="transmembrane region" description="Helical" evidence="1">
    <location>
        <begin position="182"/>
        <end position="198"/>
    </location>
</feature>
<protein>
    <recommendedName>
        <fullName evidence="4">Membrane protein 6-pyruvoyl-tetrahydropterin synthase-related domain-containing protein</fullName>
    </recommendedName>
</protein>
<evidence type="ECO:0000256" key="1">
    <source>
        <dbReference type="SAM" id="Phobius"/>
    </source>
</evidence>
<dbReference type="Proteomes" id="UP000034212">
    <property type="component" value="Unassembled WGS sequence"/>
</dbReference>
<feature type="transmembrane region" description="Helical" evidence="1">
    <location>
        <begin position="232"/>
        <end position="249"/>
    </location>
</feature>
<feature type="transmembrane region" description="Helical" evidence="1">
    <location>
        <begin position="331"/>
        <end position="351"/>
    </location>
</feature>
<evidence type="ECO:0008006" key="4">
    <source>
        <dbReference type="Google" id="ProtNLM"/>
    </source>
</evidence>
<keyword evidence="1" id="KW-0472">Membrane</keyword>
<reference evidence="2 3" key="1">
    <citation type="journal article" date="2015" name="Nature">
        <title>rRNA introns, odd ribosomes, and small enigmatic genomes across a large radiation of phyla.</title>
        <authorList>
            <person name="Brown C.T."/>
            <person name="Hug L.A."/>
            <person name="Thomas B.C."/>
            <person name="Sharon I."/>
            <person name="Castelle C.J."/>
            <person name="Singh A."/>
            <person name="Wilkins M.J."/>
            <person name="Williams K.H."/>
            <person name="Banfield J.F."/>
        </authorList>
    </citation>
    <scope>NUCLEOTIDE SEQUENCE [LARGE SCALE GENOMIC DNA]</scope>
</reference>
<dbReference type="PATRIC" id="fig|1618438.3.peg.81"/>
<accession>A0A0G1TGW5</accession>
<gene>
    <name evidence="2" type="ORF">UY08_C0003G0013</name>
</gene>
<evidence type="ECO:0000313" key="2">
    <source>
        <dbReference type="EMBL" id="KKU81062.1"/>
    </source>
</evidence>
<organism evidence="2 3">
    <name type="scientific">Candidatus Gottesmanbacteria bacterium GW2011_GWA1_47_8</name>
    <dbReference type="NCBI Taxonomy" id="1618438"/>
    <lineage>
        <taxon>Bacteria</taxon>
        <taxon>Candidatus Gottesmaniibacteriota</taxon>
    </lineage>
</organism>